<evidence type="ECO:0000313" key="2">
    <source>
        <dbReference type="EMBL" id="MFD2112238.1"/>
    </source>
</evidence>
<comment type="similarity">
    <text evidence="1">Belongs to the CutA family.</text>
</comment>
<dbReference type="Gene3D" id="3.30.70.120">
    <property type="match status" value="1"/>
</dbReference>
<evidence type="ECO:0000313" key="3">
    <source>
        <dbReference type="Proteomes" id="UP001597337"/>
    </source>
</evidence>
<name>A0ABW4YB33_9GAMM</name>
<dbReference type="InterPro" id="IPR015867">
    <property type="entry name" value="N-reg_PII/ATP_PRibTrfase_C"/>
</dbReference>
<evidence type="ECO:0000256" key="1">
    <source>
        <dbReference type="ARBA" id="ARBA00010169"/>
    </source>
</evidence>
<gene>
    <name evidence="2" type="primary">cutA</name>
    <name evidence="2" type="ORF">ACFSJC_10345</name>
</gene>
<dbReference type="InterPro" id="IPR011322">
    <property type="entry name" value="N-reg_PII-like_a/b"/>
</dbReference>
<dbReference type="SUPFAM" id="SSF54913">
    <property type="entry name" value="GlnB-like"/>
    <property type="match status" value="1"/>
</dbReference>
<reference evidence="3" key="1">
    <citation type="journal article" date="2019" name="Int. J. Syst. Evol. Microbiol.">
        <title>The Global Catalogue of Microorganisms (GCM) 10K type strain sequencing project: providing services to taxonomists for standard genome sequencing and annotation.</title>
        <authorList>
            <consortium name="The Broad Institute Genomics Platform"/>
            <consortium name="The Broad Institute Genome Sequencing Center for Infectious Disease"/>
            <person name="Wu L."/>
            <person name="Ma J."/>
        </authorList>
    </citation>
    <scope>NUCLEOTIDE SEQUENCE [LARGE SCALE GENOMIC DNA]</scope>
    <source>
        <strain evidence="3">KACC 12597</strain>
    </source>
</reference>
<organism evidence="2 3">
    <name type="scientific">Thiorhodococcus fuscus</name>
    <dbReference type="NCBI Taxonomy" id="527200"/>
    <lineage>
        <taxon>Bacteria</taxon>
        <taxon>Pseudomonadati</taxon>
        <taxon>Pseudomonadota</taxon>
        <taxon>Gammaproteobacteria</taxon>
        <taxon>Chromatiales</taxon>
        <taxon>Chromatiaceae</taxon>
        <taxon>Thiorhodococcus</taxon>
    </lineage>
</organism>
<dbReference type="EMBL" id="JBHUHX010000021">
    <property type="protein sequence ID" value="MFD2112238.1"/>
    <property type="molecule type" value="Genomic_DNA"/>
</dbReference>
<protein>
    <submittedName>
        <fullName evidence="2">Divalent-cation tolerance protein CutA</fullName>
    </submittedName>
</protein>
<proteinExistence type="inferred from homology"/>
<sequence>MHSRHRLMLCTCPDPETARTLAERLVEERLAACVSLLPGATSVYRWEDAIQQDTETQMLIKTSCGRIEELTARLRELHPYEVPEIIAVPITEGLSDYLSWVDSCTTS</sequence>
<dbReference type="RefSeq" id="WP_386026355.1">
    <property type="nucleotide sequence ID" value="NZ_JBHUHX010000021.1"/>
</dbReference>
<comment type="caution">
    <text evidence="2">The sequence shown here is derived from an EMBL/GenBank/DDBJ whole genome shotgun (WGS) entry which is preliminary data.</text>
</comment>
<keyword evidence="3" id="KW-1185">Reference proteome</keyword>
<dbReference type="Proteomes" id="UP001597337">
    <property type="component" value="Unassembled WGS sequence"/>
</dbReference>
<dbReference type="Pfam" id="PF03091">
    <property type="entry name" value="CutA1"/>
    <property type="match status" value="1"/>
</dbReference>
<accession>A0ABW4YB33</accession>
<dbReference type="PANTHER" id="PTHR23419">
    <property type="entry name" value="DIVALENT CATION TOLERANCE CUTA-RELATED"/>
    <property type="match status" value="1"/>
</dbReference>
<dbReference type="InterPro" id="IPR004323">
    <property type="entry name" value="Ion_tolerance_CutA"/>
</dbReference>
<dbReference type="PANTHER" id="PTHR23419:SF8">
    <property type="entry name" value="FI09726P"/>
    <property type="match status" value="1"/>
</dbReference>